<dbReference type="NCBIfam" id="TIGR00125">
    <property type="entry name" value="cyt_tran_rel"/>
    <property type="match status" value="1"/>
</dbReference>
<comment type="subcellular location">
    <subcellularLocation>
        <location evidence="9">Cytoplasm</location>
    </subcellularLocation>
</comment>
<comment type="cofactor">
    <cofactor evidence="9">
        <name>Mg(2+)</name>
        <dbReference type="ChEBI" id="CHEBI:18420"/>
    </cofactor>
</comment>
<dbReference type="GO" id="GO:0015937">
    <property type="term" value="P:coenzyme A biosynthetic process"/>
    <property type="evidence" value="ECO:0007669"/>
    <property type="project" value="UniProtKB-UniRule"/>
</dbReference>
<dbReference type="Gene3D" id="3.40.50.620">
    <property type="entry name" value="HUPs"/>
    <property type="match status" value="1"/>
</dbReference>
<evidence type="ECO:0000259" key="10">
    <source>
        <dbReference type="Pfam" id="PF01467"/>
    </source>
</evidence>
<feature type="binding site" evidence="9">
    <location>
        <position position="28"/>
    </location>
    <ligand>
        <name>substrate</name>
    </ligand>
</feature>
<comment type="similarity">
    <text evidence="9">Belongs to the bacterial CoaD family.</text>
</comment>
<dbReference type="InterPro" id="IPR001980">
    <property type="entry name" value="PPAT"/>
</dbReference>
<feature type="site" description="Transition state stabilizer" evidence="9">
    <location>
        <position position="36"/>
    </location>
</feature>
<proteinExistence type="inferred from homology"/>
<dbReference type="PANTHER" id="PTHR21342:SF1">
    <property type="entry name" value="PHOSPHOPANTETHEINE ADENYLYLTRANSFERASE"/>
    <property type="match status" value="1"/>
</dbReference>
<dbReference type="Pfam" id="PF01467">
    <property type="entry name" value="CTP_transf_like"/>
    <property type="match status" value="1"/>
</dbReference>
<dbReference type="InterPro" id="IPR014729">
    <property type="entry name" value="Rossmann-like_a/b/a_fold"/>
</dbReference>
<evidence type="ECO:0000256" key="8">
    <source>
        <dbReference type="ARBA" id="ARBA00029346"/>
    </source>
</evidence>
<dbReference type="CDD" id="cd02163">
    <property type="entry name" value="PPAT"/>
    <property type="match status" value="1"/>
</dbReference>
<dbReference type="AlphaFoldDB" id="A0AA37W4Q0"/>
<evidence type="ECO:0000256" key="6">
    <source>
        <dbReference type="ARBA" id="ARBA00022842"/>
    </source>
</evidence>
<keyword evidence="2 9" id="KW-0808">Transferase</keyword>
<name>A0AA37W4Q0_9GAMM</name>
<evidence type="ECO:0000256" key="5">
    <source>
        <dbReference type="ARBA" id="ARBA00022840"/>
    </source>
</evidence>
<keyword evidence="3 9" id="KW-0548">Nucleotidyltransferase</keyword>
<evidence type="ECO:0000256" key="1">
    <source>
        <dbReference type="ARBA" id="ARBA00022490"/>
    </source>
</evidence>
<dbReference type="SUPFAM" id="SSF52374">
    <property type="entry name" value="Nucleotidylyl transferase"/>
    <property type="match status" value="1"/>
</dbReference>
<keyword evidence="1 9" id="KW-0963">Cytoplasm</keyword>
<accession>A0AA37W4Q0</accession>
<comment type="pathway">
    <text evidence="9">Cofactor biosynthesis; coenzyme A biosynthesis; CoA from (R)-pantothenate: step 4/5.</text>
</comment>
<comment type="function">
    <text evidence="9">Reversibly transfers an adenylyl group from ATP to 4'-phosphopantetheine, yielding dephospho-CoA (dPCoA) and pyrophosphate.</text>
</comment>
<dbReference type="GO" id="GO:0005737">
    <property type="term" value="C:cytoplasm"/>
    <property type="evidence" value="ECO:0007669"/>
    <property type="project" value="UniProtKB-SubCell"/>
</dbReference>
<dbReference type="HAMAP" id="MF_00151">
    <property type="entry name" value="PPAT_bact"/>
    <property type="match status" value="1"/>
</dbReference>
<evidence type="ECO:0000313" key="11">
    <source>
        <dbReference type="EMBL" id="GLQ03395.1"/>
    </source>
</evidence>
<comment type="caution">
    <text evidence="11">The sequence shown here is derived from an EMBL/GenBank/DDBJ whole genome shotgun (WGS) entry which is preliminary data.</text>
</comment>
<evidence type="ECO:0000256" key="2">
    <source>
        <dbReference type="ARBA" id="ARBA00022679"/>
    </source>
</evidence>
<dbReference type="PRINTS" id="PR01020">
    <property type="entry name" value="LPSBIOSNTHSS"/>
</dbReference>
<dbReference type="Proteomes" id="UP001161408">
    <property type="component" value="Unassembled WGS sequence"/>
</dbReference>
<dbReference type="PANTHER" id="PTHR21342">
    <property type="entry name" value="PHOSPHOPANTETHEINE ADENYLYLTRANSFERASE"/>
    <property type="match status" value="1"/>
</dbReference>
<feature type="binding site" evidence="9">
    <location>
        <position position="92"/>
    </location>
    <ligand>
        <name>substrate</name>
    </ligand>
</feature>
<comment type="catalytic activity">
    <reaction evidence="8 9">
        <text>(R)-4'-phosphopantetheine + ATP + H(+) = 3'-dephospho-CoA + diphosphate</text>
        <dbReference type="Rhea" id="RHEA:19801"/>
        <dbReference type="ChEBI" id="CHEBI:15378"/>
        <dbReference type="ChEBI" id="CHEBI:30616"/>
        <dbReference type="ChEBI" id="CHEBI:33019"/>
        <dbReference type="ChEBI" id="CHEBI:57328"/>
        <dbReference type="ChEBI" id="CHEBI:61723"/>
        <dbReference type="EC" id="2.7.7.3"/>
    </reaction>
</comment>
<keyword evidence="6 9" id="KW-0460">Magnesium</keyword>
<comment type="subunit">
    <text evidence="9">Homohexamer.</text>
</comment>
<evidence type="ECO:0000313" key="12">
    <source>
        <dbReference type="Proteomes" id="UP001161408"/>
    </source>
</evidence>
<keyword evidence="12" id="KW-1185">Reference proteome</keyword>
<dbReference type="GO" id="GO:0005524">
    <property type="term" value="F:ATP binding"/>
    <property type="evidence" value="ECO:0007669"/>
    <property type="project" value="UniProtKB-KW"/>
</dbReference>
<feature type="binding site" evidence="9">
    <location>
        <position position="106"/>
    </location>
    <ligand>
        <name>substrate</name>
    </ligand>
</feature>
<dbReference type="NCBIfam" id="TIGR01510">
    <property type="entry name" value="coaD_prev_kdtB"/>
    <property type="match status" value="1"/>
</dbReference>
<keyword evidence="4 9" id="KW-0547">Nucleotide-binding</keyword>
<dbReference type="InterPro" id="IPR004821">
    <property type="entry name" value="Cyt_trans-like"/>
</dbReference>
<organism evidence="11 12">
    <name type="scientific">Pseudoalteromonas tetraodonis GFC</name>
    <dbReference type="NCBI Taxonomy" id="1315271"/>
    <lineage>
        <taxon>Bacteria</taxon>
        <taxon>Pseudomonadati</taxon>
        <taxon>Pseudomonadota</taxon>
        <taxon>Gammaproteobacteria</taxon>
        <taxon>Alteromonadales</taxon>
        <taxon>Pseudoalteromonadaceae</taxon>
        <taxon>Pseudoalteromonas</taxon>
    </lineage>
</organism>
<reference evidence="11" key="1">
    <citation type="journal article" date="2014" name="Int. J. Syst. Evol. Microbiol.">
        <title>Complete genome sequence of Corynebacterium casei LMG S-19264T (=DSM 44701T), isolated from a smear-ripened cheese.</title>
        <authorList>
            <consortium name="US DOE Joint Genome Institute (JGI-PGF)"/>
            <person name="Walter F."/>
            <person name="Albersmeier A."/>
            <person name="Kalinowski J."/>
            <person name="Ruckert C."/>
        </authorList>
    </citation>
    <scope>NUCLEOTIDE SEQUENCE</scope>
    <source>
        <strain evidence="11">NBRC 103034</strain>
    </source>
</reference>
<feature type="binding site" evidence="9">
    <location>
        <begin position="142"/>
        <end position="148"/>
    </location>
    <ligand>
        <name>ATP</name>
        <dbReference type="ChEBI" id="CHEBI:30616"/>
    </ligand>
</feature>
<reference evidence="11" key="2">
    <citation type="submission" date="2023-01" db="EMBL/GenBank/DDBJ databases">
        <title>Draft genome sequence of Pseudoalteromonas tetraodonis strain NBRC 103034.</title>
        <authorList>
            <person name="Sun Q."/>
            <person name="Mori K."/>
        </authorList>
    </citation>
    <scope>NUCLEOTIDE SEQUENCE</scope>
    <source>
        <strain evidence="11">NBRC 103034</strain>
    </source>
</reference>
<sequence>MHTKHCYTTAKNNNTVNIMKVTAIYPGTFDPLTNGHTDLIQRAAKMFDTVIVAIAHNPSKKPCFTLEERVDLANEILSHLDNVKVIGFSGLLADLARDHNANVLIRGIRAVSDFDYEFQLANMNRRLNPDLESVFLTPAERNTFISSTLVKEVARHNGDVSEFVDTIVMKALQSRLGKTKH</sequence>
<feature type="binding site" evidence="9">
    <location>
        <begin position="107"/>
        <end position="109"/>
    </location>
    <ligand>
        <name>ATP</name>
        <dbReference type="ChEBI" id="CHEBI:30616"/>
    </ligand>
</feature>
<protein>
    <recommendedName>
        <fullName evidence="9">Phosphopantetheine adenylyltransferase</fullName>
        <ecNumber evidence="9">2.7.7.3</ecNumber>
    </recommendedName>
    <alternativeName>
        <fullName evidence="9">Dephospho-CoA pyrophosphorylase</fullName>
    </alternativeName>
    <alternativeName>
        <fullName evidence="9">Pantetheine-phosphate adenylyltransferase</fullName>
        <shortName evidence="9">PPAT</shortName>
    </alternativeName>
</protein>
<evidence type="ECO:0000256" key="3">
    <source>
        <dbReference type="ARBA" id="ARBA00022695"/>
    </source>
</evidence>
<evidence type="ECO:0000256" key="4">
    <source>
        <dbReference type="ARBA" id="ARBA00022741"/>
    </source>
</evidence>
<dbReference type="EMBL" id="BSNE01000014">
    <property type="protein sequence ID" value="GLQ03395.1"/>
    <property type="molecule type" value="Genomic_DNA"/>
</dbReference>
<feature type="binding site" evidence="9">
    <location>
        <begin position="28"/>
        <end position="29"/>
    </location>
    <ligand>
        <name>ATP</name>
        <dbReference type="ChEBI" id="CHEBI:30616"/>
    </ligand>
</feature>
<feature type="binding site" evidence="9">
    <location>
        <position position="117"/>
    </location>
    <ligand>
        <name>ATP</name>
        <dbReference type="ChEBI" id="CHEBI:30616"/>
    </ligand>
</feature>
<evidence type="ECO:0000256" key="9">
    <source>
        <dbReference type="HAMAP-Rule" id="MF_00151"/>
    </source>
</evidence>
<keyword evidence="7 9" id="KW-0173">Coenzyme A biosynthesis</keyword>
<feature type="domain" description="Cytidyltransferase-like" evidence="10">
    <location>
        <begin position="24"/>
        <end position="152"/>
    </location>
</feature>
<feature type="binding site" evidence="9">
    <location>
        <position position="36"/>
    </location>
    <ligand>
        <name>ATP</name>
        <dbReference type="ChEBI" id="CHEBI:30616"/>
    </ligand>
</feature>
<feature type="binding site" evidence="9">
    <location>
        <position position="60"/>
    </location>
    <ligand>
        <name>substrate</name>
    </ligand>
</feature>
<dbReference type="GO" id="GO:0004595">
    <property type="term" value="F:pantetheine-phosphate adenylyltransferase activity"/>
    <property type="evidence" value="ECO:0007669"/>
    <property type="project" value="UniProtKB-UniRule"/>
</dbReference>
<evidence type="ECO:0000256" key="7">
    <source>
        <dbReference type="ARBA" id="ARBA00022993"/>
    </source>
</evidence>
<gene>
    <name evidence="9 11" type="primary">coaD</name>
    <name evidence="11" type="ORF">GCM10007914_22760</name>
</gene>
<dbReference type="EC" id="2.7.7.3" evidence="9"/>
<keyword evidence="5 9" id="KW-0067">ATP-binding</keyword>